<feature type="compositionally biased region" description="Low complexity" evidence="1">
    <location>
        <begin position="1"/>
        <end position="15"/>
    </location>
</feature>
<evidence type="ECO:0000313" key="3">
    <source>
        <dbReference type="Proteomes" id="UP000887023"/>
    </source>
</evidence>
<feature type="region of interest" description="Disordered" evidence="1">
    <location>
        <begin position="1"/>
        <end position="36"/>
    </location>
</feature>
<evidence type="ECO:0000256" key="1">
    <source>
        <dbReference type="SAM" id="MobiDB-lite"/>
    </source>
</evidence>
<gene>
    <name evidence="2" type="primary">mftA</name>
    <name evidence="2" type="ORF">KV203_02235</name>
</gene>
<dbReference type="InterPro" id="IPR023988">
    <property type="entry name" value="MftA"/>
</dbReference>
<protein>
    <submittedName>
        <fullName evidence="2">Mycofactocin MftA</fullName>
    </submittedName>
</protein>
<keyword evidence="3" id="KW-1185">Reference proteome</keyword>
<organism evidence="2 3">
    <name type="scientific">Skermania pinensis</name>
    <dbReference type="NCBI Taxonomy" id="39122"/>
    <lineage>
        <taxon>Bacteria</taxon>
        <taxon>Bacillati</taxon>
        <taxon>Actinomycetota</taxon>
        <taxon>Actinomycetes</taxon>
        <taxon>Mycobacteriales</taxon>
        <taxon>Gordoniaceae</taxon>
        <taxon>Skermania</taxon>
    </lineage>
</organism>
<accession>A0ABX8S8T2</accession>
<dbReference type="Pfam" id="PF23709">
    <property type="entry name" value="MftA"/>
    <property type="match status" value="1"/>
</dbReference>
<reference evidence="2" key="1">
    <citation type="submission" date="2021-07" db="EMBL/GenBank/DDBJ databases">
        <title>Candidatus Kaistella beijingensis sp. nov. isolated from a municipal wastewater treatment plant is involved in sludge foaming.</title>
        <authorList>
            <person name="Song Y."/>
            <person name="Liu S.-J."/>
        </authorList>
    </citation>
    <scope>NUCLEOTIDE SEQUENCE</scope>
    <source>
        <strain evidence="2">DSM 43998</strain>
    </source>
</reference>
<proteinExistence type="predicted"/>
<dbReference type="NCBIfam" id="TIGR03969">
    <property type="entry name" value="mycofactocin"/>
    <property type="match status" value="1"/>
</dbReference>
<evidence type="ECO:0000313" key="2">
    <source>
        <dbReference type="EMBL" id="QXQ14274.1"/>
    </source>
</evidence>
<name>A0ABX8S8T2_9ACTN</name>
<dbReference type="Proteomes" id="UP000887023">
    <property type="component" value="Chromosome"/>
</dbReference>
<dbReference type="EMBL" id="CP079105">
    <property type="protein sequence ID" value="QXQ14274.1"/>
    <property type="molecule type" value="Genomic_DNA"/>
</dbReference>
<sequence>MDNSANVDSASSADVPNLDSTARNSDGLDADGVGSDSLVEEVSIDGMCGVY</sequence>